<sequence>MSLKVQKISIVASLVIAMGGTLTFLMTWRNIGFADHFMGAWLSSFALCVLCIAPIGGILSYLVHHLVNAILSRLSSMQRNIVFGLIMAIIMESVMAVVTTINLHGFLERGAFLNSWTTTLMSALPAGIVFSILMSIVIKPKLTAFWAKTA</sequence>
<keyword evidence="1" id="KW-0472">Membrane</keyword>
<dbReference type="EMBL" id="CP054301">
    <property type="protein sequence ID" value="QKK81539.1"/>
    <property type="molecule type" value="Genomic_DNA"/>
</dbReference>
<organism evidence="2 3">
    <name type="scientific">Marinomonas primoryensis</name>
    <dbReference type="NCBI Taxonomy" id="178399"/>
    <lineage>
        <taxon>Bacteria</taxon>
        <taxon>Pseudomonadati</taxon>
        <taxon>Pseudomonadota</taxon>
        <taxon>Gammaproteobacteria</taxon>
        <taxon>Oceanospirillales</taxon>
        <taxon>Oceanospirillaceae</taxon>
        <taxon>Marinomonas</taxon>
    </lineage>
</organism>
<keyword evidence="1" id="KW-0812">Transmembrane</keyword>
<accession>A0A859D3T7</accession>
<evidence type="ECO:0000313" key="2">
    <source>
        <dbReference type="EMBL" id="QKK81539.1"/>
    </source>
</evidence>
<evidence type="ECO:0000313" key="3">
    <source>
        <dbReference type="Proteomes" id="UP000509371"/>
    </source>
</evidence>
<dbReference type="AlphaFoldDB" id="A0A859D3T7"/>
<proteinExistence type="predicted"/>
<protein>
    <submittedName>
        <fullName evidence="2">DUF2798 domain-containing protein</fullName>
    </submittedName>
</protein>
<feature type="transmembrane region" description="Helical" evidence="1">
    <location>
        <begin position="82"/>
        <end position="107"/>
    </location>
</feature>
<name>A0A859D3T7_9GAMM</name>
<keyword evidence="1" id="KW-1133">Transmembrane helix</keyword>
<dbReference type="Pfam" id="PF11391">
    <property type="entry name" value="DUF2798"/>
    <property type="match status" value="1"/>
</dbReference>
<dbReference type="KEGG" id="mpri:MP3633_2812"/>
<dbReference type="RefSeq" id="WP_176335982.1">
    <property type="nucleotide sequence ID" value="NZ_BAAAEF010000030.1"/>
</dbReference>
<feature type="transmembrane region" description="Helical" evidence="1">
    <location>
        <begin position="7"/>
        <end position="28"/>
    </location>
</feature>
<feature type="transmembrane region" description="Helical" evidence="1">
    <location>
        <begin position="119"/>
        <end position="138"/>
    </location>
</feature>
<feature type="transmembrane region" description="Helical" evidence="1">
    <location>
        <begin position="40"/>
        <end position="62"/>
    </location>
</feature>
<dbReference type="Proteomes" id="UP000509371">
    <property type="component" value="Chromosome"/>
</dbReference>
<evidence type="ECO:0000256" key="1">
    <source>
        <dbReference type="SAM" id="Phobius"/>
    </source>
</evidence>
<reference evidence="2 3" key="1">
    <citation type="submission" date="2020-06" db="EMBL/GenBank/DDBJ databases">
        <authorList>
            <person name="Voronona O.L."/>
            <person name="Aksenova E.I."/>
            <person name="Kunda M.S."/>
            <person name="Semenov A.N."/>
            <person name="Ryzhova N."/>
        </authorList>
    </citation>
    <scope>NUCLEOTIDE SEQUENCE [LARGE SCALE GENOMIC DNA]</scope>
    <source>
        <strain evidence="2 3">MPKMM3633</strain>
    </source>
</reference>
<gene>
    <name evidence="2" type="ORF">MP3633_2812</name>
</gene>
<dbReference type="InterPro" id="IPR021529">
    <property type="entry name" value="DUF2798"/>
</dbReference>